<dbReference type="Pfam" id="PF10145">
    <property type="entry name" value="PhageMin_Tail"/>
    <property type="match status" value="1"/>
</dbReference>
<evidence type="ECO:0000256" key="3">
    <source>
        <dbReference type="SAM" id="Phobius"/>
    </source>
</evidence>
<organism evidence="5 6">
    <name type="scientific">Taurinivorans muris</name>
    <dbReference type="NCBI Taxonomy" id="2787751"/>
    <lineage>
        <taxon>Bacteria</taxon>
        <taxon>Pseudomonadati</taxon>
        <taxon>Thermodesulfobacteriota</taxon>
        <taxon>Desulfovibrionia</taxon>
        <taxon>Desulfovibrionales</taxon>
        <taxon>Desulfovibrionaceae</taxon>
        <taxon>Taurinivorans</taxon>
    </lineage>
</organism>
<keyword evidence="2" id="KW-0175">Coiled coil</keyword>
<dbReference type="RefSeq" id="WP_334316014.1">
    <property type="nucleotide sequence ID" value="NZ_CP065938.1"/>
</dbReference>
<keyword evidence="1" id="KW-1188">Viral release from host cell</keyword>
<proteinExistence type="predicted"/>
<name>A0ABY5Y2K0_9BACT</name>
<sequence length="822" mass="89377">MSRKEVEYSFAIGAALSSSFRSAVTGAKREFTGIAKRIQELEETDTNKIGSQFIRQKEHIKNLGKELTTAEGKLKLLQNQSKEAGKHTKIFELQVQEAEKDVSRLSQALDRNVASYQRNIAQIRNTQGSVSGLAAKYANLSLEMEKANSFQNRFKALQEKQERFRANRSSIQAEMMQTAVPAFALSLPIKQAVEFEASMADVAKTMDGMRDDDGNLTVKYYEMEQAVKNMARQIPLSHEEIASLFAAAGQQGLTELSDIQEFVTMSAQMATAFGISQEQAADAIGGYRASLGLSFEETRSMLDLMNQFANMSSATEQDIAEVVRRIGSLGGQAGMAVKPMTALSATLVSMKVPPEQAATGIKNFLLTMTSGNAATKQQSIAFRKLGFDTVKLAKAMQEDAPNAVLSLLNSLKKLPKHEQLSTMQTLFGKESLNVISPLLSQLDLVTRNLEICADETQYAGAMAKEAGVRWQSTAGQLQTLKNKTNEVAINLGSALLPAINDTIAGVSPLITNFAEFAKENPEVVKNIVGTAGALLGLKMTTLAARYAINGLRTVWTVGKIAGTAFSFAVKTQTYSLARQKAFMLASAAATKISTAAHWAGRNAAYAFSFMTQRQTYSLAAQKVAMLAASTATKAGTAAQWLLNAALTANPIGIIIVGLGAAAAAMYALYQTCEPVRKAFDWVFSGIASFVKEIWDGIVMLWNGLKSLGQAVGLIDEDKDIDLTVNKNLSEKLSPAADAVANPFSVFSASAAAEDFISQSEYRQNFSNAQDMQISVPMTFNVQGLDQNEFRRQMEHARPDIEEIIRKVMEKIAHQKERISFAN</sequence>
<gene>
    <name evidence="5" type="ORF">JBF11_03595</name>
</gene>
<keyword evidence="3" id="KW-0812">Transmembrane</keyword>
<protein>
    <submittedName>
        <fullName evidence="5">Phage tail tape measure protein</fullName>
    </submittedName>
</protein>
<dbReference type="Proteomes" id="UP001058120">
    <property type="component" value="Chromosome"/>
</dbReference>
<keyword evidence="6" id="KW-1185">Reference proteome</keyword>
<evidence type="ECO:0000313" key="6">
    <source>
        <dbReference type="Proteomes" id="UP001058120"/>
    </source>
</evidence>
<evidence type="ECO:0000256" key="2">
    <source>
        <dbReference type="SAM" id="Coils"/>
    </source>
</evidence>
<dbReference type="NCBIfam" id="TIGR01760">
    <property type="entry name" value="tape_meas_TP901"/>
    <property type="match status" value="1"/>
</dbReference>
<feature type="coiled-coil region" evidence="2">
    <location>
        <begin position="106"/>
        <end position="167"/>
    </location>
</feature>
<evidence type="ECO:0000313" key="5">
    <source>
        <dbReference type="EMBL" id="UWX06408.1"/>
    </source>
</evidence>
<feature type="transmembrane region" description="Helical" evidence="3">
    <location>
        <begin position="651"/>
        <end position="669"/>
    </location>
</feature>
<evidence type="ECO:0000259" key="4">
    <source>
        <dbReference type="Pfam" id="PF10145"/>
    </source>
</evidence>
<dbReference type="EMBL" id="CP065938">
    <property type="protein sequence ID" value="UWX06408.1"/>
    <property type="molecule type" value="Genomic_DNA"/>
</dbReference>
<keyword evidence="3" id="KW-1133">Transmembrane helix</keyword>
<dbReference type="PANTHER" id="PTHR37813:SF1">
    <property type="entry name" value="FELS-2 PROPHAGE PROTEIN"/>
    <property type="match status" value="1"/>
</dbReference>
<evidence type="ECO:0000256" key="1">
    <source>
        <dbReference type="ARBA" id="ARBA00022612"/>
    </source>
</evidence>
<keyword evidence="3" id="KW-0472">Membrane</keyword>
<dbReference type="PANTHER" id="PTHR37813">
    <property type="entry name" value="FELS-2 PROPHAGE PROTEIN"/>
    <property type="match status" value="1"/>
</dbReference>
<dbReference type="InterPro" id="IPR010090">
    <property type="entry name" value="Phage_tape_meas"/>
</dbReference>
<reference evidence="5" key="1">
    <citation type="submission" date="2020-12" db="EMBL/GenBank/DDBJ databases">
        <title>Taurinivorans muris gen. nov., sp. nov., fundamental and realized metabolic niche of a ubiquitous sulfidogenic bacterium in the murine intestine.</title>
        <authorList>
            <person name="Ye H."/>
            <person name="Hanson B.T."/>
            <person name="Loy A."/>
        </authorList>
    </citation>
    <scope>NUCLEOTIDE SEQUENCE</scope>
    <source>
        <strain evidence="5">LT0009</strain>
    </source>
</reference>
<feature type="domain" description="Phage tail tape measure protein" evidence="4">
    <location>
        <begin position="225"/>
        <end position="428"/>
    </location>
</feature>
<accession>A0ABY5Y2K0</accession>